<evidence type="ECO:0000313" key="10">
    <source>
        <dbReference type="Proteomes" id="UP000240535"/>
    </source>
</evidence>
<dbReference type="PROSITE" id="PS50106">
    <property type="entry name" value="PDZ"/>
    <property type="match status" value="1"/>
</dbReference>
<dbReference type="PANTHER" id="PTHR32060">
    <property type="entry name" value="TAIL-SPECIFIC PROTEASE"/>
    <property type="match status" value="1"/>
</dbReference>
<reference evidence="10" key="1">
    <citation type="submission" date="2017-10" db="EMBL/GenBank/DDBJ databases">
        <title>Campylobacter species from seals.</title>
        <authorList>
            <person name="Gilbert M.J."/>
            <person name="Zomer A.L."/>
            <person name="Timmerman A.J."/>
            <person name="Duim B."/>
            <person name="Wagenaar J.A."/>
        </authorList>
    </citation>
    <scope>NUCLEOTIDE SEQUENCE [LARGE SCALE GENOMIC DNA]</scope>
    <source>
        <strain evidence="10">17S00004-5</strain>
    </source>
</reference>
<keyword evidence="6" id="KW-0175">Coiled coil</keyword>
<dbReference type="InterPro" id="IPR029045">
    <property type="entry name" value="ClpP/crotonase-like_dom_sf"/>
</dbReference>
<comment type="similarity">
    <text evidence="1 5">Belongs to the peptidase S41A family.</text>
</comment>
<dbReference type="SMART" id="SM00228">
    <property type="entry name" value="PDZ"/>
    <property type="match status" value="1"/>
</dbReference>
<feature type="chain" id="PRO_5015726686" evidence="7">
    <location>
        <begin position="28"/>
        <end position="448"/>
    </location>
</feature>
<dbReference type="EMBL" id="PDHH01000008">
    <property type="protein sequence ID" value="PSM51396.1"/>
    <property type="molecule type" value="Genomic_DNA"/>
</dbReference>
<accession>A0A2P8QYR6</accession>
<evidence type="ECO:0000259" key="8">
    <source>
        <dbReference type="PROSITE" id="PS50106"/>
    </source>
</evidence>
<dbReference type="GO" id="GO:0030288">
    <property type="term" value="C:outer membrane-bounded periplasmic space"/>
    <property type="evidence" value="ECO:0007669"/>
    <property type="project" value="TreeGrafter"/>
</dbReference>
<dbReference type="Gene3D" id="3.90.226.10">
    <property type="entry name" value="2-enoyl-CoA Hydratase, Chain A, domain 1"/>
    <property type="match status" value="1"/>
</dbReference>
<dbReference type="Gene3D" id="2.30.42.10">
    <property type="match status" value="1"/>
</dbReference>
<dbReference type="InterPro" id="IPR001478">
    <property type="entry name" value="PDZ"/>
</dbReference>
<evidence type="ECO:0000256" key="3">
    <source>
        <dbReference type="ARBA" id="ARBA00022801"/>
    </source>
</evidence>
<dbReference type="CDD" id="cd06782">
    <property type="entry name" value="cpPDZ_CPP-like"/>
    <property type="match status" value="1"/>
</dbReference>
<dbReference type="InterPro" id="IPR055210">
    <property type="entry name" value="CtpA/B_N"/>
</dbReference>
<dbReference type="Proteomes" id="UP000240535">
    <property type="component" value="Unassembled WGS sequence"/>
</dbReference>
<dbReference type="InterPro" id="IPR005151">
    <property type="entry name" value="Tail-specific_protease"/>
</dbReference>
<keyword evidence="2 5" id="KW-0645">Protease</keyword>
<proteinExistence type="inferred from homology"/>
<dbReference type="GO" id="GO:0004175">
    <property type="term" value="F:endopeptidase activity"/>
    <property type="evidence" value="ECO:0007669"/>
    <property type="project" value="TreeGrafter"/>
</dbReference>
<evidence type="ECO:0000256" key="6">
    <source>
        <dbReference type="SAM" id="Coils"/>
    </source>
</evidence>
<keyword evidence="7" id="KW-0732">Signal</keyword>
<dbReference type="GO" id="GO:0007165">
    <property type="term" value="P:signal transduction"/>
    <property type="evidence" value="ECO:0007669"/>
    <property type="project" value="TreeGrafter"/>
</dbReference>
<dbReference type="SMART" id="SM00245">
    <property type="entry name" value="TSPc"/>
    <property type="match status" value="1"/>
</dbReference>
<comment type="caution">
    <text evidence="9">The sequence shown here is derived from an EMBL/GenBank/DDBJ whole genome shotgun (WGS) entry which is preliminary data.</text>
</comment>
<dbReference type="Pfam" id="PF03572">
    <property type="entry name" value="Peptidase_S41"/>
    <property type="match status" value="1"/>
</dbReference>
<dbReference type="GO" id="GO:0006508">
    <property type="term" value="P:proteolysis"/>
    <property type="evidence" value="ECO:0007669"/>
    <property type="project" value="UniProtKB-KW"/>
</dbReference>
<dbReference type="CDD" id="cd07560">
    <property type="entry name" value="Peptidase_S41_CPP"/>
    <property type="match status" value="1"/>
</dbReference>
<dbReference type="RefSeq" id="WP_106872630.1">
    <property type="nucleotide sequence ID" value="NZ_CP053841.1"/>
</dbReference>
<name>A0A2P8QYR6_9BACT</name>
<dbReference type="Pfam" id="PF22694">
    <property type="entry name" value="CtpB_N-like"/>
    <property type="match status" value="1"/>
</dbReference>
<protein>
    <submittedName>
        <fullName evidence="9">Peptidase S41</fullName>
    </submittedName>
</protein>
<dbReference type="SUPFAM" id="SSF50156">
    <property type="entry name" value="PDZ domain-like"/>
    <property type="match status" value="1"/>
</dbReference>
<sequence length="448" mass="49548">MKNNKILKFGLFSNIAIALLFSVNLNAKVPETKEKEKEETKLETLAKFTRVISTVENSYADELTFSEIINKAIAGLMTNLDAHSVFMDAKAYEQTKIQTEGEFGGLGITVGMKDGALTIIAPIEGTPADKAGLKSNDVILRIDGNSTIGITLDEAVSKMRGKPKTPITVTIVRKGEVKPFDVNIIRDIIKVDSVYAKNIEDENILYLRITNFDQKVTKEAAKFINENKDKKGIILDLRNNPGGLLDQAIGLTNLFVDKGVIVSQKGRNEKENLEYKAEQDKKITNLPMAVLINGGSASASEIVSGALQDLKRAILIGEKTFGKGSVQVVLPLDNKEALKMTIARYYLPSGRSIQNSGVEPDLLVYPGKVPAENNDFYIKETDLKQHLETELEKLDDNKSKKSKKMELNEDKNKTSKEDIITKTILYNDIQLKTAVDSIKILNIKKDGK</sequence>
<dbReference type="GO" id="GO:0008236">
    <property type="term" value="F:serine-type peptidase activity"/>
    <property type="evidence" value="ECO:0007669"/>
    <property type="project" value="UniProtKB-KW"/>
</dbReference>
<keyword evidence="4 5" id="KW-0720">Serine protease</keyword>
<dbReference type="NCBIfam" id="TIGR00225">
    <property type="entry name" value="prc"/>
    <property type="match status" value="1"/>
</dbReference>
<dbReference type="AlphaFoldDB" id="A0A2P8QYR6"/>
<dbReference type="FunFam" id="3.90.226.10:FF:000029">
    <property type="entry name" value="Peptidase, S41 family"/>
    <property type="match status" value="1"/>
</dbReference>
<dbReference type="SUPFAM" id="SSF52096">
    <property type="entry name" value="ClpP/crotonase"/>
    <property type="match status" value="1"/>
</dbReference>
<evidence type="ECO:0000313" key="9">
    <source>
        <dbReference type="EMBL" id="PSM51396.1"/>
    </source>
</evidence>
<dbReference type="Pfam" id="PF13180">
    <property type="entry name" value="PDZ_2"/>
    <property type="match status" value="1"/>
</dbReference>
<evidence type="ECO:0000256" key="7">
    <source>
        <dbReference type="SAM" id="SignalP"/>
    </source>
</evidence>
<feature type="signal peptide" evidence="7">
    <location>
        <begin position="1"/>
        <end position="27"/>
    </location>
</feature>
<feature type="coiled-coil region" evidence="6">
    <location>
        <begin position="377"/>
        <end position="417"/>
    </location>
</feature>
<evidence type="ECO:0000256" key="2">
    <source>
        <dbReference type="ARBA" id="ARBA00022670"/>
    </source>
</evidence>
<evidence type="ECO:0000256" key="4">
    <source>
        <dbReference type="ARBA" id="ARBA00022825"/>
    </source>
</evidence>
<evidence type="ECO:0000256" key="5">
    <source>
        <dbReference type="RuleBase" id="RU004404"/>
    </source>
</evidence>
<dbReference type="InterPro" id="IPR004447">
    <property type="entry name" value="Peptidase_S41A"/>
</dbReference>
<dbReference type="PANTHER" id="PTHR32060:SF30">
    <property type="entry name" value="CARBOXY-TERMINAL PROCESSING PROTEASE CTPA"/>
    <property type="match status" value="1"/>
</dbReference>
<organism evidence="9 10">
    <name type="scientific">Campylobacter blaseri</name>
    <dbReference type="NCBI Taxonomy" id="2042961"/>
    <lineage>
        <taxon>Bacteria</taxon>
        <taxon>Pseudomonadati</taxon>
        <taxon>Campylobacterota</taxon>
        <taxon>Epsilonproteobacteria</taxon>
        <taxon>Campylobacterales</taxon>
        <taxon>Campylobacteraceae</taxon>
        <taxon>Campylobacter</taxon>
    </lineage>
</organism>
<gene>
    <name evidence="9" type="ORF">CQ405_08385</name>
</gene>
<dbReference type="InterPro" id="IPR036034">
    <property type="entry name" value="PDZ_sf"/>
</dbReference>
<dbReference type="Gene3D" id="3.30.750.44">
    <property type="match status" value="1"/>
</dbReference>
<dbReference type="OrthoDB" id="9812068at2"/>
<evidence type="ECO:0000256" key="1">
    <source>
        <dbReference type="ARBA" id="ARBA00009179"/>
    </source>
</evidence>
<feature type="domain" description="PDZ" evidence="8">
    <location>
        <begin position="94"/>
        <end position="160"/>
    </location>
</feature>
<keyword evidence="3 5" id="KW-0378">Hydrolase</keyword>
<keyword evidence="10" id="KW-1185">Reference proteome</keyword>
<dbReference type="FunFam" id="2.30.42.10:FF:000063">
    <property type="entry name" value="Peptidase, S41 family"/>
    <property type="match status" value="1"/>
</dbReference>